<organism evidence="1 2">
    <name type="scientific">Engystomops pustulosus</name>
    <name type="common">Tungara frog</name>
    <name type="synonym">Physalaemus pustulosus</name>
    <dbReference type="NCBI Taxonomy" id="76066"/>
    <lineage>
        <taxon>Eukaryota</taxon>
        <taxon>Metazoa</taxon>
        <taxon>Chordata</taxon>
        <taxon>Craniata</taxon>
        <taxon>Vertebrata</taxon>
        <taxon>Euteleostomi</taxon>
        <taxon>Amphibia</taxon>
        <taxon>Batrachia</taxon>
        <taxon>Anura</taxon>
        <taxon>Neobatrachia</taxon>
        <taxon>Hyloidea</taxon>
        <taxon>Leptodactylidae</taxon>
        <taxon>Leiuperinae</taxon>
        <taxon>Engystomops</taxon>
    </lineage>
</organism>
<sequence length="66" mass="7415">MTTAASFNCSPIIDSGRPLILIFFLLPRFSKSSSCNARSFMVSECICTRATVSACSLPRSVHWRWR</sequence>
<evidence type="ECO:0000313" key="1">
    <source>
        <dbReference type="EMBL" id="KAG8592684.1"/>
    </source>
</evidence>
<reference evidence="1" key="1">
    <citation type="thesis" date="2020" institute="ProQuest LLC" country="789 East Eisenhower Parkway, Ann Arbor, MI, USA">
        <title>Comparative Genomics and Chromosome Evolution.</title>
        <authorList>
            <person name="Mudd A.B."/>
        </authorList>
    </citation>
    <scope>NUCLEOTIDE SEQUENCE</scope>
    <source>
        <strain evidence="1">237g6f4</strain>
        <tissue evidence="1">Blood</tissue>
    </source>
</reference>
<protein>
    <submittedName>
        <fullName evidence="1">Uncharacterized protein</fullName>
    </submittedName>
</protein>
<dbReference type="Proteomes" id="UP000824782">
    <property type="component" value="Unassembled WGS sequence"/>
</dbReference>
<keyword evidence="2" id="KW-1185">Reference proteome</keyword>
<dbReference type="EMBL" id="WNYA01000001">
    <property type="protein sequence ID" value="KAG8592684.1"/>
    <property type="molecule type" value="Genomic_DNA"/>
</dbReference>
<comment type="caution">
    <text evidence="1">The sequence shown here is derived from an EMBL/GenBank/DDBJ whole genome shotgun (WGS) entry which is preliminary data.</text>
</comment>
<gene>
    <name evidence="1" type="ORF">GDO81_000587</name>
</gene>
<dbReference type="AlphaFoldDB" id="A0AAV7D5G9"/>
<accession>A0AAV7D5G9</accession>
<proteinExistence type="predicted"/>
<name>A0AAV7D5G9_ENGPU</name>
<evidence type="ECO:0000313" key="2">
    <source>
        <dbReference type="Proteomes" id="UP000824782"/>
    </source>
</evidence>